<organism evidence="1 2">
    <name type="scientific">Stylosanthes scabra</name>
    <dbReference type="NCBI Taxonomy" id="79078"/>
    <lineage>
        <taxon>Eukaryota</taxon>
        <taxon>Viridiplantae</taxon>
        <taxon>Streptophyta</taxon>
        <taxon>Embryophyta</taxon>
        <taxon>Tracheophyta</taxon>
        <taxon>Spermatophyta</taxon>
        <taxon>Magnoliopsida</taxon>
        <taxon>eudicotyledons</taxon>
        <taxon>Gunneridae</taxon>
        <taxon>Pentapetalae</taxon>
        <taxon>rosids</taxon>
        <taxon>fabids</taxon>
        <taxon>Fabales</taxon>
        <taxon>Fabaceae</taxon>
        <taxon>Papilionoideae</taxon>
        <taxon>50 kb inversion clade</taxon>
        <taxon>dalbergioids sensu lato</taxon>
        <taxon>Dalbergieae</taxon>
        <taxon>Pterocarpus clade</taxon>
        <taxon>Stylosanthes</taxon>
    </lineage>
</organism>
<dbReference type="EMBL" id="JASCZI010090632">
    <property type="protein sequence ID" value="MED6143375.1"/>
    <property type="molecule type" value="Genomic_DNA"/>
</dbReference>
<proteinExistence type="predicted"/>
<reference evidence="1 2" key="1">
    <citation type="journal article" date="2023" name="Plants (Basel)">
        <title>Bridging the Gap: Combining Genomics and Transcriptomics Approaches to Understand Stylosanthes scabra, an Orphan Legume from the Brazilian Caatinga.</title>
        <authorList>
            <person name="Ferreira-Neto J.R.C."/>
            <person name="da Silva M.D."/>
            <person name="Binneck E."/>
            <person name="de Melo N.F."/>
            <person name="da Silva R.H."/>
            <person name="de Melo A.L.T.M."/>
            <person name="Pandolfi V."/>
            <person name="Bustamante F.O."/>
            <person name="Brasileiro-Vidal A.C."/>
            <person name="Benko-Iseppon A.M."/>
        </authorList>
    </citation>
    <scope>NUCLEOTIDE SEQUENCE [LARGE SCALE GENOMIC DNA]</scope>
    <source>
        <tissue evidence="1">Leaves</tissue>
    </source>
</reference>
<comment type="caution">
    <text evidence="1">The sequence shown here is derived from an EMBL/GenBank/DDBJ whole genome shotgun (WGS) entry which is preliminary data.</text>
</comment>
<sequence length="87" mass="9531">MVSRSMIEKTPKHDLLLDRLSGDEKQQLIADLVRIQNDGTVEVDLERSASITSELLGFQSFDKSTACENVSKYINSTVTNCHTGGGS</sequence>
<protein>
    <submittedName>
        <fullName evidence="1">Uncharacterized protein</fullName>
    </submittedName>
</protein>
<evidence type="ECO:0000313" key="2">
    <source>
        <dbReference type="Proteomes" id="UP001341840"/>
    </source>
</evidence>
<keyword evidence="2" id="KW-1185">Reference proteome</keyword>
<name>A0ABU6T4U4_9FABA</name>
<evidence type="ECO:0000313" key="1">
    <source>
        <dbReference type="EMBL" id="MED6143375.1"/>
    </source>
</evidence>
<dbReference type="Proteomes" id="UP001341840">
    <property type="component" value="Unassembled WGS sequence"/>
</dbReference>
<gene>
    <name evidence="1" type="ORF">PIB30_005647</name>
</gene>
<accession>A0ABU6T4U4</accession>